<keyword evidence="1 5" id="KW-0808">Transferase</keyword>
<sequence>MNAGWPVELTEGDVVLRPIRVRDQRAWQDANRRNRDWLRRWEATVPPAPAGRVGASRPSYRQMVRYLRGEAAAGRMLPFAVLYRGRLVGQLTVGGITWGSMCSANVGYWVDEEVAGRGIMPTAVALAVDHCFRTLGLHRLEVCIRPENGPSRRVVEKLGFREEGMRPRYLHIDGDWRDHLVYALTAEEVPEGMLRRWRGVRSSRRGYN</sequence>
<name>A0ABW2G066_9ACTN</name>
<comment type="caution">
    <text evidence="5">The sequence shown here is derived from an EMBL/GenBank/DDBJ whole genome shotgun (WGS) entry which is preliminary data.</text>
</comment>
<dbReference type="InterPro" id="IPR051531">
    <property type="entry name" value="N-acetyltransferase"/>
</dbReference>
<dbReference type="InterPro" id="IPR000182">
    <property type="entry name" value="GNAT_dom"/>
</dbReference>
<dbReference type="EC" id="2.3.-.-" evidence="5"/>
<accession>A0ABW2G066</accession>
<comment type="similarity">
    <text evidence="3">Belongs to the acetyltransferase family. RimJ subfamily.</text>
</comment>
<dbReference type="EMBL" id="JBHTAJ010000038">
    <property type="protein sequence ID" value="MFC7181948.1"/>
    <property type="molecule type" value="Genomic_DNA"/>
</dbReference>
<dbReference type="SUPFAM" id="SSF55729">
    <property type="entry name" value="Acyl-CoA N-acyltransferases (Nat)"/>
    <property type="match status" value="1"/>
</dbReference>
<keyword evidence="6" id="KW-1185">Reference proteome</keyword>
<dbReference type="RefSeq" id="WP_380231674.1">
    <property type="nucleotide sequence ID" value="NZ_JBHSVH010000002.1"/>
</dbReference>
<dbReference type="PANTHER" id="PTHR43792:SF8">
    <property type="entry name" value="[RIBOSOMAL PROTEIN US5]-ALANINE N-ACETYLTRANSFERASE"/>
    <property type="match status" value="1"/>
</dbReference>
<dbReference type="PROSITE" id="PS51186">
    <property type="entry name" value="GNAT"/>
    <property type="match status" value="1"/>
</dbReference>
<keyword evidence="2 5" id="KW-0012">Acyltransferase</keyword>
<protein>
    <submittedName>
        <fullName evidence="5">GNAT family N-acetyltransferase</fullName>
        <ecNumber evidence="5">2.3.-.-</ecNumber>
    </submittedName>
</protein>
<evidence type="ECO:0000256" key="2">
    <source>
        <dbReference type="ARBA" id="ARBA00023315"/>
    </source>
</evidence>
<reference evidence="6" key="1">
    <citation type="journal article" date="2019" name="Int. J. Syst. Evol. Microbiol.">
        <title>The Global Catalogue of Microorganisms (GCM) 10K type strain sequencing project: providing services to taxonomists for standard genome sequencing and annotation.</title>
        <authorList>
            <consortium name="The Broad Institute Genomics Platform"/>
            <consortium name="The Broad Institute Genome Sequencing Center for Infectious Disease"/>
            <person name="Wu L."/>
            <person name="Ma J."/>
        </authorList>
    </citation>
    <scope>NUCLEOTIDE SEQUENCE [LARGE SCALE GENOMIC DNA]</scope>
    <source>
        <strain evidence="6">CGMCC 1.12859</strain>
    </source>
</reference>
<dbReference type="Gene3D" id="3.40.630.30">
    <property type="match status" value="1"/>
</dbReference>
<proteinExistence type="inferred from homology"/>
<evidence type="ECO:0000313" key="6">
    <source>
        <dbReference type="Proteomes" id="UP001596435"/>
    </source>
</evidence>
<dbReference type="GO" id="GO:0016746">
    <property type="term" value="F:acyltransferase activity"/>
    <property type="evidence" value="ECO:0007669"/>
    <property type="project" value="UniProtKB-KW"/>
</dbReference>
<organism evidence="5 6">
    <name type="scientific">Kitasatospora paranensis</name>
    <dbReference type="NCBI Taxonomy" id="258053"/>
    <lineage>
        <taxon>Bacteria</taxon>
        <taxon>Bacillati</taxon>
        <taxon>Actinomycetota</taxon>
        <taxon>Actinomycetes</taxon>
        <taxon>Kitasatosporales</taxon>
        <taxon>Streptomycetaceae</taxon>
        <taxon>Kitasatospora</taxon>
    </lineage>
</organism>
<evidence type="ECO:0000256" key="3">
    <source>
        <dbReference type="ARBA" id="ARBA00038502"/>
    </source>
</evidence>
<feature type="domain" description="N-acetyltransferase" evidence="4">
    <location>
        <begin position="14"/>
        <end position="187"/>
    </location>
</feature>
<dbReference type="Proteomes" id="UP001596435">
    <property type="component" value="Unassembled WGS sequence"/>
</dbReference>
<gene>
    <name evidence="5" type="ORF">ACFQMG_20570</name>
</gene>
<dbReference type="InterPro" id="IPR016181">
    <property type="entry name" value="Acyl_CoA_acyltransferase"/>
</dbReference>
<dbReference type="PANTHER" id="PTHR43792">
    <property type="entry name" value="GNAT FAMILY, PUTATIVE (AFU_ORTHOLOGUE AFUA_3G00765)-RELATED-RELATED"/>
    <property type="match status" value="1"/>
</dbReference>
<evidence type="ECO:0000259" key="4">
    <source>
        <dbReference type="PROSITE" id="PS51186"/>
    </source>
</evidence>
<evidence type="ECO:0000256" key="1">
    <source>
        <dbReference type="ARBA" id="ARBA00022679"/>
    </source>
</evidence>
<dbReference type="Pfam" id="PF13302">
    <property type="entry name" value="Acetyltransf_3"/>
    <property type="match status" value="1"/>
</dbReference>
<evidence type="ECO:0000313" key="5">
    <source>
        <dbReference type="EMBL" id="MFC7181948.1"/>
    </source>
</evidence>